<evidence type="ECO:0000256" key="10">
    <source>
        <dbReference type="PIRSR" id="PIRSR634016-4"/>
    </source>
</evidence>
<evidence type="ECO:0000256" key="8">
    <source>
        <dbReference type="PIRSR" id="PIRSR634016-1"/>
    </source>
</evidence>
<feature type="domain" description="Peptidase M1 membrane alanine aminopeptidase" evidence="11">
    <location>
        <begin position="261"/>
        <end position="474"/>
    </location>
</feature>
<dbReference type="GO" id="GO:0008270">
    <property type="term" value="F:zinc ion binding"/>
    <property type="evidence" value="ECO:0007669"/>
    <property type="project" value="InterPro"/>
</dbReference>
<evidence type="ECO:0000256" key="6">
    <source>
        <dbReference type="ARBA" id="ARBA00022833"/>
    </source>
</evidence>
<dbReference type="GO" id="GO:0006508">
    <property type="term" value="P:proteolysis"/>
    <property type="evidence" value="ECO:0007669"/>
    <property type="project" value="UniProtKB-KW"/>
</dbReference>
<keyword evidence="2" id="KW-0031">Aminopeptidase</keyword>
<dbReference type="InterPro" id="IPR024571">
    <property type="entry name" value="ERAP1-like_C_dom"/>
</dbReference>
<dbReference type="Pfam" id="PF11838">
    <property type="entry name" value="ERAP1_C"/>
    <property type="match status" value="1"/>
</dbReference>
<proteinExistence type="inferred from homology"/>
<dbReference type="Gene3D" id="2.60.40.1730">
    <property type="entry name" value="tricorn interacting facor f3 domain"/>
    <property type="match status" value="1"/>
</dbReference>
<dbReference type="FunFam" id="1.10.390.10:FF:000013">
    <property type="entry name" value="Aminopeptidase N"/>
    <property type="match status" value="1"/>
</dbReference>
<keyword evidence="3" id="KW-0645">Protease</keyword>
<dbReference type="PRINTS" id="PR00756">
    <property type="entry name" value="ALADIPTASE"/>
</dbReference>
<keyword evidence="4 9" id="KW-0479">Metal-binding</keyword>
<name>A0A819JN85_9BILA</name>
<dbReference type="PANTHER" id="PTHR11533">
    <property type="entry name" value="PROTEASE M1 ZINC METALLOPROTEASE"/>
    <property type="match status" value="1"/>
</dbReference>
<dbReference type="InterPro" id="IPR045357">
    <property type="entry name" value="Aminopeptidase_N-like_N"/>
</dbReference>
<dbReference type="Proteomes" id="UP000663842">
    <property type="component" value="Unassembled WGS sequence"/>
</dbReference>
<dbReference type="Gene3D" id="1.25.50.20">
    <property type="match status" value="1"/>
</dbReference>
<dbReference type="Pfam" id="PF01433">
    <property type="entry name" value="Peptidase_M1"/>
    <property type="match status" value="1"/>
</dbReference>
<evidence type="ECO:0008006" key="16">
    <source>
        <dbReference type="Google" id="ProtNLM"/>
    </source>
</evidence>
<evidence type="ECO:0000313" key="14">
    <source>
        <dbReference type="EMBL" id="CAF3936621.1"/>
    </source>
</evidence>
<dbReference type="PANTHER" id="PTHR11533:SF174">
    <property type="entry name" value="PUROMYCIN-SENSITIVE AMINOPEPTIDASE-RELATED"/>
    <property type="match status" value="1"/>
</dbReference>
<dbReference type="GO" id="GO:0070006">
    <property type="term" value="F:metalloaminopeptidase activity"/>
    <property type="evidence" value="ECO:0007669"/>
    <property type="project" value="TreeGrafter"/>
</dbReference>
<evidence type="ECO:0000256" key="9">
    <source>
        <dbReference type="PIRSR" id="PIRSR634016-3"/>
    </source>
</evidence>
<feature type="binding site" evidence="9">
    <location>
        <position position="356"/>
    </location>
    <ligand>
        <name>Zn(2+)</name>
        <dbReference type="ChEBI" id="CHEBI:29105"/>
        <note>catalytic</note>
    </ligand>
</feature>
<evidence type="ECO:0000256" key="5">
    <source>
        <dbReference type="ARBA" id="ARBA00022801"/>
    </source>
</evidence>
<dbReference type="CDD" id="cd09601">
    <property type="entry name" value="M1_APN-Q_like"/>
    <property type="match status" value="1"/>
</dbReference>
<protein>
    <recommendedName>
        <fullName evidence="16">Aminopeptidase</fullName>
    </recommendedName>
</protein>
<dbReference type="GO" id="GO:0043171">
    <property type="term" value="P:peptide catabolic process"/>
    <property type="evidence" value="ECO:0007669"/>
    <property type="project" value="TreeGrafter"/>
</dbReference>
<accession>A0A819JN85</accession>
<evidence type="ECO:0000256" key="4">
    <source>
        <dbReference type="ARBA" id="ARBA00022723"/>
    </source>
</evidence>
<evidence type="ECO:0000259" key="13">
    <source>
        <dbReference type="Pfam" id="PF17900"/>
    </source>
</evidence>
<comment type="caution">
    <text evidence="14">The sequence shown here is derived from an EMBL/GenBank/DDBJ whole genome shotgun (WGS) entry which is preliminary data.</text>
</comment>
<keyword evidence="6 9" id="KW-0862">Zinc</keyword>
<feature type="domain" description="ERAP1-like C-terminal" evidence="12">
    <location>
        <begin position="615"/>
        <end position="929"/>
    </location>
</feature>
<reference evidence="14" key="1">
    <citation type="submission" date="2021-02" db="EMBL/GenBank/DDBJ databases">
        <authorList>
            <person name="Nowell W R."/>
        </authorList>
    </citation>
    <scope>NUCLEOTIDE SEQUENCE</scope>
</reference>
<dbReference type="GO" id="GO:0005615">
    <property type="term" value="C:extracellular space"/>
    <property type="evidence" value="ECO:0007669"/>
    <property type="project" value="TreeGrafter"/>
</dbReference>
<keyword evidence="5" id="KW-0378">Hydrolase</keyword>
<feature type="active site" description="Proton acceptor" evidence="8">
    <location>
        <position position="334"/>
    </location>
</feature>
<comment type="similarity">
    <text evidence="1">Belongs to the peptidase M1 family.</text>
</comment>
<feature type="binding site" evidence="9">
    <location>
        <position position="333"/>
    </location>
    <ligand>
        <name>Zn(2+)</name>
        <dbReference type="ChEBI" id="CHEBI:29105"/>
        <note>catalytic</note>
    </ligand>
</feature>
<dbReference type="AlphaFoldDB" id="A0A819JN85"/>
<feature type="binding site" evidence="9">
    <location>
        <position position="337"/>
    </location>
    <ligand>
        <name>Zn(2+)</name>
        <dbReference type="ChEBI" id="CHEBI:29105"/>
        <note>catalytic</note>
    </ligand>
</feature>
<sequence length="1079" mass="124523">MSSRRLSRSQNVIPKHYDVHLTTDLDSGQFCGSVKIELIVKQHNQTSIKLDASHLLIELSSISLIIISSSIQIDCTVEVNELNETLEIRLTNEQTFSFDVPYRLIINSFSGHVTTQNHIGFYRSTVDILSYNDNNSNEMSIVKKHYGITQMSPTHCRRVFPCFDEPSLRATFDLTLDIPRHMQALSNMPQLYAQDNLLTSDTKRIRFQQTPSMPTFLLCFVIGEFDMIQAEPVERLKKDSGLSPIELTAYTLPGRKHEATFALNCAHKALHYYADLFQIDYPMSKLDLVAVPDLFYPAMEDWALILFKEEEMLINEDHAVSVQYRNVCQSVTHEIAHQWFGNLVSIHWWNDVYVVEGFAKWFEYLATDYIVPEYNVFSEFFSTQFVRYFDYCINILHSEADDLDEKDFSFEGFIYSKGSCLMRMLHLFVGQNHFLDSIRLFLNRYSYRTATAIDFWACVEEITNLPIKKLVHSWCTKKSYPVVQVKMIGYDETTVGIYDLELKQMSFCRGHNQDKKPHDKKISCHCIRTSDLICDTKRNLDLCQSIDNNDNDENWIIPITILNSQSDCLLTKFLITKNQEIIHINTNSSLQTEEQRIDNEPVTKKRRSSSLTSTWFKLNICSGGPYRVLYSSDMLEQLTQAIIKQELNTFDRFNLENDMYALAMGGFTSLVDYLRLLLNAYVNELDDELVWKDIESNIIRIGTLLEYDKQLFDFYRQFVICFHQNLYQRLGLTSNANNELESVARGRLRCFLLVILGTIGHDPTIISNARERLLIYLNDPSATVLWPICAIVAHHASDSDLNNLFKLWEQCSRRDDRLRCSYGLSYIQEPSQIERVLNLFSTNNSTNTNNTNNNGNSIRLHERIECYKGFCLSKQGRYYYQRYIEDNWLSLRTSYNDEYLEALVRETFGYFSTKDEAIRIEDFFLSYETFHQKHKINLKETPATPCTRIAVHLCLDDNELLSMNKNSLASPIHHHRSIVPNKVKEVASIIAHTTRTRAALLERDRDDLFGFFQSNSFPILSLASNASSQISSVSTTQVLPSCSSALATSGNKRKRPVSLLNASNSSQPVRNLLASDTIA</sequence>
<dbReference type="InterPro" id="IPR050344">
    <property type="entry name" value="Peptidase_M1_aminopeptidases"/>
</dbReference>
<dbReference type="InterPro" id="IPR001930">
    <property type="entry name" value="Peptidase_M1"/>
</dbReference>
<evidence type="ECO:0000256" key="3">
    <source>
        <dbReference type="ARBA" id="ARBA00022670"/>
    </source>
</evidence>
<dbReference type="GO" id="GO:0042277">
    <property type="term" value="F:peptide binding"/>
    <property type="evidence" value="ECO:0007669"/>
    <property type="project" value="TreeGrafter"/>
</dbReference>
<dbReference type="GO" id="GO:0016020">
    <property type="term" value="C:membrane"/>
    <property type="evidence" value="ECO:0007669"/>
    <property type="project" value="TreeGrafter"/>
</dbReference>
<evidence type="ECO:0000256" key="7">
    <source>
        <dbReference type="ARBA" id="ARBA00023049"/>
    </source>
</evidence>
<dbReference type="Pfam" id="PF17900">
    <property type="entry name" value="Peptidase_M1_N"/>
    <property type="match status" value="1"/>
</dbReference>
<evidence type="ECO:0000313" key="15">
    <source>
        <dbReference type="Proteomes" id="UP000663842"/>
    </source>
</evidence>
<feature type="domain" description="Aminopeptidase N-like N-terminal" evidence="13">
    <location>
        <begin position="14"/>
        <end position="217"/>
    </location>
</feature>
<dbReference type="Gene3D" id="2.60.40.1910">
    <property type="match status" value="1"/>
</dbReference>
<dbReference type="InterPro" id="IPR042097">
    <property type="entry name" value="Aminopeptidase_N-like_N_sf"/>
</dbReference>
<dbReference type="Gene3D" id="1.10.390.10">
    <property type="entry name" value="Neutral Protease Domain 2"/>
    <property type="match status" value="1"/>
</dbReference>
<dbReference type="InterPro" id="IPR034016">
    <property type="entry name" value="M1_APN-typ"/>
</dbReference>
<dbReference type="GO" id="GO:0005737">
    <property type="term" value="C:cytoplasm"/>
    <property type="evidence" value="ECO:0007669"/>
    <property type="project" value="TreeGrafter"/>
</dbReference>
<feature type="site" description="Transition state stabilizer" evidence="10">
    <location>
        <position position="415"/>
    </location>
</feature>
<keyword evidence="7" id="KW-0482">Metalloprotease</keyword>
<evidence type="ECO:0000259" key="11">
    <source>
        <dbReference type="Pfam" id="PF01433"/>
    </source>
</evidence>
<dbReference type="EMBL" id="CAJOBF010001308">
    <property type="protein sequence ID" value="CAF3936621.1"/>
    <property type="molecule type" value="Genomic_DNA"/>
</dbReference>
<dbReference type="InterPro" id="IPR014782">
    <property type="entry name" value="Peptidase_M1_dom"/>
</dbReference>
<comment type="cofactor">
    <cofactor evidence="9">
        <name>Zn(2+)</name>
        <dbReference type="ChEBI" id="CHEBI:29105"/>
    </cofactor>
    <text evidence="9">Binds 1 zinc ion per subunit.</text>
</comment>
<organism evidence="14 15">
    <name type="scientific">Rotaria magnacalcarata</name>
    <dbReference type="NCBI Taxonomy" id="392030"/>
    <lineage>
        <taxon>Eukaryota</taxon>
        <taxon>Metazoa</taxon>
        <taxon>Spiralia</taxon>
        <taxon>Gnathifera</taxon>
        <taxon>Rotifera</taxon>
        <taxon>Eurotatoria</taxon>
        <taxon>Bdelloidea</taxon>
        <taxon>Philodinida</taxon>
        <taxon>Philodinidae</taxon>
        <taxon>Rotaria</taxon>
    </lineage>
</organism>
<gene>
    <name evidence="14" type="ORF">UXM345_LOCUS12511</name>
</gene>
<dbReference type="SUPFAM" id="SSF55486">
    <property type="entry name" value="Metalloproteases ('zincins'), catalytic domain"/>
    <property type="match status" value="1"/>
</dbReference>
<dbReference type="SUPFAM" id="SSF63737">
    <property type="entry name" value="Leukotriene A4 hydrolase N-terminal domain"/>
    <property type="match status" value="1"/>
</dbReference>
<dbReference type="InterPro" id="IPR027268">
    <property type="entry name" value="Peptidase_M4/M1_CTD_sf"/>
</dbReference>
<evidence type="ECO:0000256" key="2">
    <source>
        <dbReference type="ARBA" id="ARBA00022438"/>
    </source>
</evidence>
<evidence type="ECO:0000259" key="12">
    <source>
        <dbReference type="Pfam" id="PF11838"/>
    </source>
</evidence>
<evidence type="ECO:0000256" key="1">
    <source>
        <dbReference type="ARBA" id="ARBA00010136"/>
    </source>
</evidence>